<dbReference type="Proteomes" id="UP000199169">
    <property type="component" value="Unassembled WGS sequence"/>
</dbReference>
<feature type="compositionally biased region" description="Basic residues" evidence="1">
    <location>
        <begin position="66"/>
        <end position="75"/>
    </location>
</feature>
<feature type="compositionally biased region" description="Basic and acidic residues" evidence="1">
    <location>
        <begin position="435"/>
        <end position="447"/>
    </location>
</feature>
<feature type="region of interest" description="Disordered" evidence="1">
    <location>
        <begin position="419"/>
        <end position="447"/>
    </location>
</feature>
<accession>A0A1A8XWH9</accession>
<sequence length="462" mass="49347">MSEMDRHGRDAMLSAAPEGGARQDAIPHGFAEEITGLAGIQGHGAGYPRTSGRAEEDSGTGVDRSRSRHPLRTNTRRRDSELGGEGAAAEIDAQRAAIYARRHQRVGRVAVRGCAALQTEIRHAACGTEEIGSILVAEQEVVAIADGDLVAAQRLHEGGGQIVTRHGVGSPAAPDQSAAGRQHIHHRSRVATVRHGGRRSGATDTLLLQDRGDLVRPFQRIDWLEHRLRRCLAIDQGHAVHAVHAAREFPRTGGAAGTKTFGTAGAVERRENDGALVYQDDGAIRGGLGDEVGSLDANGHQRRVQAELVAGHLCRQPGDATNRSRFEVELDQGFGGIGRVVAVFDDVQHRIRPHADPRAIDEANVHMAVSGGADNIAGGNVASLYDRLALAFALNLAGADAEGHFADRGGRAHCRYQQCPHHHHPAQASAKQPVHRGDPLRFNSRKDTSLASGCDVRTITRP</sequence>
<reference evidence="2 3" key="1">
    <citation type="submission" date="2016-06" db="EMBL/GenBank/DDBJ databases">
        <authorList>
            <person name="Kjaerup R.B."/>
            <person name="Dalgaard T.S."/>
            <person name="Juul-Madsen H.R."/>
        </authorList>
    </citation>
    <scope>NUCLEOTIDE SEQUENCE [LARGE SCALE GENOMIC DNA]</scope>
    <source>
        <strain evidence="2">3</strain>
    </source>
</reference>
<gene>
    <name evidence="2" type="ORF">ACCAA_560050</name>
</gene>
<name>A0A1A8XWH9_9PROT</name>
<proteinExistence type="predicted"/>
<keyword evidence="3" id="KW-1185">Reference proteome</keyword>
<dbReference type="EMBL" id="FLQX01000134">
    <property type="protein sequence ID" value="SBT08363.1"/>
    <property type="molecule type" value="Genomic_DNA"/>
</dbReference>
<feature type="region of interest" description="Disordered" evidence="1">
    <location>
        <begin position="39"/>
        <end position="86"/>
    </location>
</feature>
<organism evidence="2 3">
    <name type="scientific">Candidatus Accumulibacter aalborgensis</name>
    <dbReference type="NCBI Taxonomy" id="1860102"/>
    <lineage>
        <taxon>Bacteria</taxon>
        <taxon>Pseudomonadati</taxon>
        <taxon>Pseudomonadota</taxon>
        <taxon>Betaproteobacteria</taxon>
        <taxon>Candidatus Accumulibacter</taxon>
    </lineage>
</organism>
<protein>
    <submittedName>
        <fullName evidence="2">Uncharacterized protein</fullName>
    </submittedName>
</protein>
<evidence type="ECO:0000256" key="1">
    <source>
        <dbReference type="SAM" id="MobiDB-lite"/>
    </source>
</evidence>
<evidence type="ECO:0000313" key="3">
    <source>
        <dbReference type="Proteomes" id="UP000199169"/>
    </source>
</evidence>
<evidence type="ECO:0000313" key="2">
    <source>
        <dbReference type="EMBL" id="SBT08363.1"/>
    </source>
</evidence>
<feature type="region of interest" description="Disordered" evidence="1">
    <location>
        <begin position="168"/>
        <end position="189"/>
    </location>
</feature>
<dbReference type="AlphaFoldDB" id="A0A1A8XWH9"/>